<gene>
    <name evidence="2" type="ordered locus">Terro_4020</name>
</gene>
<proteinExistence type="predicted"/>
<sequence>MVPMSRQMLQQAGVRPASPALVRAFAVIARRRLRGGFRALRMLHAERLAQAGTGPLIVYLNHPSWWDPLLCLTLARTLLPDCMHHAPMSAASLLRYPMFGKLGMFPVDQGSARGAAQFLRSSQSVLAAGGVLWITAQGRFSDVRLRPTTLKAGLGTLLHRFHDTTSITVLPLAVEYTFWNGVKPEALVAAGTPIPVHRMETTHTARTWTQLLEEHLQTTQDELAVAAMDRDPAIFQTLLDSEGASLWQRLRARMRGELEMPGADHTTEPH</sequence>
<evidence type="ECO:0000259" key="1">
    <source>
        <dbReference type="SMART" id="SM00563"/>
    </source>
</evidence>
<reference evidence="2 3" key="1">
    <citation type="submission" date="2012-06" db="EMBL/GenBank/DDBJ databases">
        <title>Complete genome of Terriglobus roseus DSM 18391.</title>
        <authorList>
            <consortium name="US DOE Joint Genome Institute (JGI-PGF)"/>
            <person name="Lucas S."/>
            <person name="Copeland A."/>
            <person name="Lapidus A."/>
            <person name="Glavina del Rio T."/>
            <person name="Dalin E."/>
            <person name="Tice H."/>
            <person name="Bruce D."/>
            <person name="Goodwin L."/>
            <person name="Pitluck S."/>
            <person name="Peters L."/>
            <person name="Mikhailova N."/>
            <person name="Munk A.C.C."/>
            <person name="Kyrpides N."/>
            <person name="Mavromatis K."/>
            <person name="Ivanova N."/>
            <person name="Brettin T."/>
            <person name="Detter J.C."/>
            <person name="Han C."/>
            <person name="Larimer F."/>
            <person name="Land M."/>
            <person name="Hauser L."/>
            <person name="Markowitz V."/>
            <person name="Cheng J.-F."/>
            <person name="Hugenholtz P."/>
            <person name="Woyke T."/>
            <person name="Wu D."/>
            <person name="Brambilla E."/>
            <person name="Klenk H.-P."/>
            <person name="Eisen J.A."/>
        </authorList>
    </citation>
    <scope>NUCLEOTIDE SEQUENCE [LARGE SCALE GENOMIC DNA]</scope>
    <source>
        <strain evidence="3">DSM 18391 / NRRL B-41598 / KBS 63</strain>
    </source>
</reference>
<protein>
    <submittedName>
        <fullName evidence="2">1-acyl-sn-glycerol-3-phosphate acyltransferase</fullName>
    </submittedName>
</protein>
<organism evidence="2 3">
    <name type="scientific">Terriglobus roseus (strain DSM 18391 / NRRL B-41598 / KBS 63)</name>
    <dbReference type="NCBI Taxonomy" id="926566"/>
    <lineage>
        <taxon>Bacteria</taxon>
        <taxon>Pseudomonadati</taxon>
        <taxon>Acidobacteriota</taxon>
        <taxon>Terriglobia</taxon>
        <taxon>Terriglobales</taxon>
        <taxon>Acidobacteriaceae</taxon>
        <taxon>Terriglobus</taxon>
    </lineage>
</organism>
<dbReference type="SUPFAM" id="SSF69593">
    <property type="entry name" value="Glycerol-3-phosphate (1)-acyltransferase"/>
    <property type="match status" value="1"/>
</dbReference>
<evidence type="ECO:0000313" key="3">
    <source>
        <dbReference type="Proteomes" id="UP000006056"/>
    </source>
</evidence>
<dbReference type="InterPro" id="IPR002123">
    <property type="entry name" value="Plipid/glycerol_acylTrfase"/>
</dbReference>
<name>I3ZLW0_TERRK</name>
<keyword evidence="3" id="KW-1185">Reference proteome</keyword>
<keyword evidence="2" id="KW-0808">Transferase</keyword>
<accession>I3ZLW0</accession>
<dbReference type="SMART" id="SM00563">
    <property type="entry name" value="PlsC"/>
    <property type="match status" value="1"/>
</dbReference>
<keyword evidence="2" id="KW-0012">Acyltransferase</keyword>
<dbReference type="PATRIC" id="fig|926566.3.peg.3961"/>
<feature type="domain" description="Phospholipid/glycerol acyltransferase" evidence="1">
    <location>
        <begin position="56"/>
        <end position="177"/>
    </location>
</feature>
<evidence type="ECO:0000313" key="2">
    <source>
        <dbReference type="EMBL" id="AFL90228.1"/>
    </source>
</evidence>
<dbReference type="Pfam" id="PF01553">
    <property type="entry name" value="Acyltransferase"/>
    <property type="match status" value="1"/>
</dbReference>
<dbReference type="HOGENOM" id="CLU_097817_0_0_0"/>
<dbReference type="KEGG" id="trs:Terro_4020"/>
<dbReference type="CDD" id="cd06551">
    <property type="entry name" value="LPLAT"/>
    <property type="match status" value="1"/>
</dbReference>
<dbReference type="eggNOG" id="COG0204">
    <property type="taxonomic scope" value="Bacteria"/>
</dbReference>
<dbReference type="Proteomes" id="UP000006056">
    <property type="component" value="Chromosome"/>
</dbReference>
<dbReference type="STRING" id="926566.Terro_4020"/>
<dbReference type="GO" id="GO:0016746">
    <property type="term" value="F:acyltransferase activity"/>
    <property type="evidence" value="ECO:0007669"/>
    <property type="project" value="UniProtKB-KW"/>
</dbReference>
<dbReference type="AlphaFoldDB" id="I3ZLW0"/>
<dbReference type="EMBL" id="CP003379">
    <property type="protein sequence ID" value="AFL90228.1"/>
    <property type="molecule type" value="Genomic_DNA"/>
</dbReference>